<dbReference type="SUPFAM" id="SSF52467">
    <property type="entry name" value="DHS-like NAD/FAD-binding domain"/>
    <property type="match status" value="1"/>
</dbReference>
<comment type="caution">
    <text evidence="1">The sequence shown here is derived from an EMBL/GenBank/DDBJ whole genome shotgun (WGS) entry which is preliminary data.</text>
</comment>
<reference evidence="1 2" key="1">
    <citation type="submission" date="2019-12" db="EMBL/GenBank/DDBJ databases">
        <title>Auraticoccus cholistani sp. nov., an actinomycete isolated from soil of Cholistan desert.</title>
        <authorList>
            <person name="Cheema M.T."/>
        </authorList>
    </citation>
    <scope>NUCLEOTIDE SEQUENCE [LARGE SCALE GENOMIC DNA]</scope>
    <source>
        <strain evidence="1 2">F435</strain>
    </source>
</reference>
<evidence type="ECO:0000313" key="2">
    <source>
        <dbReference type="Proteomes" id="UP000435304"/>
    </source>
</evidence>
<dbReference type="EMBL" id="WPCU01000001">
    <property type="protein sequence ID" value="MVA74492.1"/>
    <property type="molecule type" value="Genomic_DNA"/>
</dbReference>
<protein>
    <submittedName>
        <fullName evidence="1">Uncharacterized protein</fullName>
    </submittedName>
</protein>
<proteinExistence type="predicted"/>
<sequence>MKELGHLDVAQLLQQTEKGLPSRVASIIRKHDVPAPAHLLLSALQCKQAITTNYDTLYELACRAVARSGESDDKVVAVLPTSYPGPDQRWLLKMHGSVDEPASIVLTRADFAGYDGASRPAGAVLQAVLLTTHLLVVGTSMTDDNVLRLVHEVVQYRKRSKKKGGQDAPLGTVLDVSGSTLRRRLYEGMFRWCALPGASVFERALNLEVFLDCVAMYASDNLTWLLDVRFADLLDEETSALAEDLRSLVARMPSTGEWAEVRAALQAYGAA</sequence>
<name>A0A6A9URV8_9ACTN</name>
<organism evidence="1 2">
    <name type="scientific">Auraticoccus cholistanensis</name>
    <dbReference type="NCBI Taxonomy" id="2656650"/>
    <lineage>
        <taxon>Bacteria</taxon>
        <taxon>Bacillati</taxon>
        <taxon>Actinomycetota</taxon>
        <taxon>Actinomycetes</taxon>
        <taxon>Propionibacteriales</taxon>
        <taxon>Propionibacteriaceae</taxon>
        <taxon>Auraticoccus</taxon>
    </lineage>
</organism>
<keyword evidence="2" id="KW-1185">Reference proteome</keyword>
<dbReference type="AlphaFoldDB" id="A0A6A9URV8"/>
<dbReference type="Pfam" id="PF13289">
    <property type="entry name" value="SIR2_2"/>
    <property type="match status" value="1"/>
</dbReference>
<dbReference type="RefSeq" id="WP_156606972.1">
    <property type="nucleotide sequence ID" value="NZ_WPCU01000001.1"/>
</dbReference>
<evidence type="ECO:0000313" key="1">
    <source>
        <dbReference type="EMBL" id="MVA74492.1"/>
    </source>
</evidence>
<accession>A0A6A9URV8</accession>
<dbReference type="InterPro" id="IPR029035">
    <property type="entry name" value="DHS-like_NAD/FAD-binding_dom"/>
</dbReference>
<dbReference type="Proteomes" id="UP000435304">
    <property type="component" value="Unassembled WGS sequence"/>
</dbReference>
<gene>
    <name evidence="1" type="ORF">GC722_00350</name>
</gene>